<dbReference type="AlphaFoldDB" id="A0A2G5SQ04"/>
<reference evidence="2" key="1">
    <citation type="submission" date="2017-10" db="EMBL/GenBank/DDBJ databases">
        <title>Rapid genome shrinkage in a self-fertile nematode reveals novel sperm competition proteins.</title>
        <authorList>
            <person name="Yin D."/>
            <person name="Schwarz E.M."/>
            <person name="Thomas C.G."/>
            <person name="Felde R.L."/>
            <person name="Korf I.F."/>
            <person name="Cutter A.D."/>
            <person name="Schartner C.M."/>
            <person name="Ralston E.J."/>
            <person name="Meyer B.J."/>
            <person name="Haag E.S."/>
        </authorList>
    </citation>
    <scope>NUCLEOTIDE SEQUENCE [LARGE SCALE GENOMIC DNA]</scope>
    <source>
        <strain evidence="2">JU1422</strain>
    </source>
</reference>
<proteinExistence type="predicted"/>
<comment type="caution">
    <text evidence="1">The sequence shown here is derived from an EMBL/GenBank/DDBJ whole genome shotgun (WGS) entry which is preliminary data.</text>
</comment>
<dbReference type="STRING" id="1611254.A0A2G5SQ04"/>
<dbReference type="Proteomes" id="UP000230233">
    <property type="component" value="Chromosome X"/>
</dbReference>
<accession>A0A2G5SQ04</accession>
<keyword evidence="2" id="KW-1185">Reference proteome</keyword>
<gene>
    <name evidence="1" type="primary">Cnig_chr_X.g23427</name>
    <name evidence="1" type="ORF">B9Z55_023427</name>
</gene>
<evidence type="ECO:0000313" key="2">
    <source>
        <dbReference type="Proteomes" id="UP000230233"/>
    </source>
</evidence>
<dbReference type="OrthoDB" id="543373at2759"/>
<protein>
    <submittedName>
        <fullName evidence="1">Uncharacterized protein</fullName>
    </submittedName>
</protein>
<organism evidence="1 2">
    <name type="scientific">Caenorhabditis nigoni</name>
    <dbReference type="NCBI Taxonomy" id="1611254"/>
    <lineage>
        <taxon>Eukaryota</taxon>
        <taxon>Metazoa</taxon>
        <taxon>Ecdysozoa</taxon>
        <taxon>Nematoda</taxon>
        <taxon>Chromadorea</taxon>
        <taxon>Rhabditida</taxon>
        <taxon>Rhabditina</taxon>
        <taxon>Rhabditomorpha</taxon>
        <taxon>Rhabditoidea</taxon>
        <taxon>Rhabditidae</taxon>
        <taxon>Peloderinae</taxon>
        <taxon>Caenorhabditis</taxon>
    </lineage>
</organism>
<sequence length="178" mass="19994">MLDNHAVSIKSRCRSNLRLSYGKATDLHCRLPRIFNSQIPTAQVPVMELRTTRFKKSTRDGEPEVLGQPCESSLQCDLVLAENKNENRAIEVNCCHMKTATKVLKKHAPGALTPILNIVISHHLADKTRHLIVENTTVDYVVVAADSSIALRFPVVMEPVFYAALFHPHFNILNKKNT</sequence>
<dbReference type="EMBL" id="PDUG01000006">
    <property type="protein sequence ID" value="PIC17042.1"/>
    <property type="molecule type" value="Genomic_DNA"/>
</dbReference>
<evidence type="ECO:0000313" key="1">
    <source>
        <dbReference type="EMBL" id="PIC17042.1"/>
    </source>
</evidence>
<name>A0A2G5SQ04_9PELO</name>